<feature type="region of interest" description="Disordered" evidence="1">
    <location>
        <begin position="101"/>
        <end position="139"/>
    </location>
</feature>
<gene>
    <name evidence="2" type="ORF">Tco_1045785</name>
</gene>
<evidence type="ECO:0000313" key="2">
    <source>
        <dbReference type="EMBL" id="GJT79060.1"/>
    </source>
</evidence>
<reference evidence="2" key="1">
    <citation type="journal article" date="2022" name="Int. J. Mol. Sci.">
        <title>Draft Genome of Tanacetum Coccineum: Genomic Comparison of Closely Related Tanacetum-Family Plants.</title>
        <authorList>
            <person name="Yamashiro T."/>
            <person name="Shiraishi A."/>
            <person name="Nakayama K."/>
            <person name="Satake H."/>
        </authorList>
    </citation>
    <scope>NUCLEOTIDE SEQUENCE</scope>
</reference>
<name>A0ABQ5GUL7_9ASTR</name>
<evidence type="ECO:0000256" key="1">
    <source>
        <dbReference type="SAM" id="MobiDB-lite"/>
    </source>
</evidence>
<reference evidence="2" key="2">
    <citation type="submission" date="2022-01" db="EMBL/GenBank/DDBJ databases">
        <authorList>
            <person name="Yamashiro T."/>
            <person name="Shiraishi A."/>
            <person name="Satake H."/>
            <person name="Nakayama K."/>
        </authorList>
    </citation>
    <scope>NUCLEOTIDE SEQUENCE</scope>
</reference>
<dbReference type="EMBL" id="BQNB010018862">
    <property type="protein sequence ID" value="GJT79060.1"/>
    <property type="molecule type" value="Genomic_DNA"/>
</dbReference>
<keyword evidence="3" id="KW-1185">Reference proteome</keyword>
<evidence type="ECO:0000313" key="3">
    <source>
        <dbReference type="Proteomes" id="UP001151760"/>
    </source>
</evidence>
<dbReference type="Proteomes" id="UP001151760">
    <property type="component" value="Unassembled WGS sequence"/>
</dbReference>
<protein>
    <submittedName>
        <fullName evidence="2">Uncharacterized protein</fullName>
    </submittedName>
</protein>
<feature type="compositionally biased region" description="Basic and acidic residues" evidence="1">
    <location>
        <begin position="101"/>
        <end position="120"/>
    </location>
</feature>
<sequence>MLIFKIQRHTFSIKSSRKQESSKLTKTKTFLKIQKTIGTSRENVSFQDDAKYEHVGPHHKAIQGCSRRKVPISIKRRLKYRLLLSSSSATRRYLKISELKTKSKDNEKGSRSKITIHEGTKPITTKFKIKTQDSRAQRQ</sequence>
<feature type="compositionally biased region" description="Basic and acidic residues" evidence="1">
    <location>
        <begin position="130"/>
        <end position="139"/>
    </location>
</feature>
<accession>A0ABQ5GUL7</accession>
<proteinExistence type="predicted"/>
<comment type="caution">
    <text evidence="2">The sequence shown here is derived from an EMBL/GenBank/DDBJ whole genome shotgun (WGS) entry which is preliminary data.</text>
</comment>
<organism evidence="2 3">
    <name type="scientific">Tanacetum coccineum</name>
    <dbReference type="NCBI Taxonomy" id="301880"/>
    <lineage>
        <taxon>Eukaryota</taxon>
        <taxon>Viridiplantae</taxon>
        <taxon>Streptophyta</taxon>
        <taxon>Embryophyta</taxon>
        <taxon>Tracheophyta</taxon>
        <taxon>Spermatophyta</taxon>
        <taxon>Magnoliopsida</taxon>
        <taxon>eudicotyledons</taxon>
        <taxon>Gunneridae</taxon>
        <taxon>Pentapetalae</taxon>
        <taxon>asterids</taxon>
        <taxon>campanulids</taxon>
        <taxon>Asterales</taxon>
        <taxon>Asteraceae</taxon>
        <taxon>Asteroideae</taxon>
        <taxon>Anthemideae</taxon>
        <taxon>Anthemidinae</taxon>
        <taxon>Tanacetum</taxon>
    </lineage>
</organism>